<keyword evidence="2" id="KW-1185">Reference proteome</keyword>
<sequence>MGAPQKPDGELTSNAIRQRRFKAKLKAETEDLRGRNAQLVFESMQVADIIMKIESGTFAVSFFQSDKAHCRESYEDHTRVIVVGCTAITTESIRLPPNSKNFVLRPCG</sequence>
<proteinExistence type="predicted"/>
<reference evidence="1 2" key="1">
    <citation type="journal article" date="2015" name="Genome Biol.">
        <title>Comparative genomics of Steinernema reveals deeply conserved gene regulatory networks.</title>
        <authorList>
            <person name="Dillman A.R."/>
            <person name="Macchietto M."/>
            <person name="Porter C.F."/>
            <person name="Rogers A."/>
            <person name="Williams B."/>
            <person name="Antoshechkin I."/>
            <person name="Lee M.M."/>
            <person name="Goodwin Z."/>
            <person name="Lu X."/>
            <person name="Lewis E.E."/>
            <person name="Goodrich-Blair H."/>
            <person name="Stock S.P."/>
            <person name="Adams B.J."/>
            <person name="Sternberg P.W."/>
            <person name="Mortazavi A."/>
        </authorList>
    </citation>
    <scope>NUCLEOTIDE SEQUENCE [LARGE SCALE GENOMIC DNA]</scope>
    <source>
        <strain evidence="1 2">ALL</strain>
    </source>
</reference>
<name>A0A4U5NWA8_STECR</name>
<dbReference type="AlphaFoldDB" id="A0A4U5NWA8"/>
<evidence type="ECO:0000313" key="2">
    <source>
        <dbReference type="Proteomes" id="UP000298663"/>
    </source>
</evidence>
<gene>
    <name evidence="1" type="ORF">L596_012069</name>
</gene>
<protein>
    <submittedName>
        <fullName evidence="1">Uncharacterized protein</fullName>
    </submittedName>
</protein>
<organism evidence="1 2">
    <name type="scientific">Steinernema carpocapsae</name>
    <name type="common">Entomopathogenic nematode</name>
    <dbReference type="NCBI Taxonomy" id="34508"/>
    <lineage>
        <taxon>Eukaryota</taxon>
        <taxon>Metazoa</taxon>
        <taxon>Ecdysozoa</taxon>
        <taxon>Nematoda</taxon>
        <taxon>Chromadorea</taxon>
        <taxon>Rhabditida</taxon>
        <taxon>Tylenchina</taxon>
        <taxon>Panagrolaimomorpha</taxon>
        <taxon>Strongyloidoidea</taxon>
        <taxon>Steinernematidae</taxon>
        <taxon>Steinernema</taxon>
    </lineage>
</organism>
<accession>A0A4U5NWA8</accession>
<dbReference type="Proteomes" id="UP000298663">
    <property type="component" value="Unassembled WGS sequence"/>
</dbReference>
<reference evidence="1 2" key="2">
    <citation type="journal article" date="2019" name="G3 (Bethesda)">
        <title>Hybrid Assembly of the Genome of the Entomopathogenic Nematode Steinernema carpocapsae Identifies the X-Chromosome.</title>
        <authorList>
            <person name="Serra L."/>
            <person name="Macchietto M."/>
            <person name="Macias-Munoz A."/>
            <person name="McGill C.J."/>
            <person name="Rodriguez I.M."/>
            <person name="Rodriguez B."/>
            <person name="Murad R."/>
            <person name="Mortazavi A."/>
        </authorList>
    </citation>
    <scope>NUCLEOTIDE SEQUENCE [LARGE SCALE GENOMIC DNA]</scope>
    <source>
        <strain evidence="1 2">ALL</strain>
    </source>
</reference>
<evidence type="ECO:0000313" key="1">
    <source>
        <dbReference type="EMBL" id="TKR87712.1"/>
    </source>
</evidence>
<dbReference type="EMBL" id="AZBU02000003">
    <property type="protein sequence ID" value="TKR87712.1"/>
    <property type="molecule type" value="Genomic_DNA"/>
</dbReference>
<comment type="caution">
    <text evidence="1">The sequence shown here is derived from an EMBL/GenBank/DDBJ whole genome shotgun (WGS) entry which is preliminary data.</text>
</comment>